<gene>
    <name evidence="1" type="ordered locus">VIT_19s0015g02340</name>
</gene>
<dbReference type="AlphaFoldDB" id="F6I4Z5"/>
<accession>F6I4Z5</accession>
<dbReference type="STRING" id="29760.F6I4Z5"/>
<organism evidence="1 2">
    <name type="scientific">Vitis vinifera</name>
    <name type="common">Grape</name>
    <dbReference type="NCBI Taxonomy" id="29760"/>
    <lineage>
        <taxon>Eukaryota</taxon>
        <taxon>Viridiplantae</taxon>
        <taxon>Streptophyta</taxon>
        <taxon>Embryophyta</taxon>
        <taxon>Tracheophyta</taxon>
        <taxon>Spermatophyta</taxon>
        <taxon>Magnoliopsida</taxon>
        <taxon>eudicotyledons</taxon>
        <taxon>Gunneridae</taxon>
        <taxon>Pentapetalae</taxon>
        <taxon>rosids</taxon>
        <taxon>Vitales</taxon>
        <taxon>Vitaceae</taxon>
        <taxon>Viteae</taxon>
        <taxon>Vitis</taxon>
    </lineage>
</organism>
<dbReference type="InParanoid" id="F6I4Z5"/>
<evidence type="ECO:0000313" key="1">
    <source>
        <dbReference type="EMBL" id="CCB62090.1"/>
    </source>
</evidence>
<dbReference type="PaxDb" id="29760-VIT_19s0015g02340.t01"/>
<evidence type="ECO:0000313" key="2">
    <source>
        <dbReference type="Proteomes" id="UP000009183"/>
    </source>
</evidence>
<proteinExistence type="predicted"/>
<dbReference type="Proteomes" id="UP000009183">
    <property type="component" value="Chromosome 19"/>
</dbReference>
<name>F6I4Z5_VITVI</name>
<dbReference type="HOGENOM" id="CLU_1646760_0_0_1"/>
<sequence>MEERESPGAKGCYDQVQNAKWEIPDFSPRIGDNNIKDGCFLNRILEFNLFFVWNIESTLELDYEGTGILMGPSGPYFEFIYLVDTDYEIKDCYLSNWKVIGTFKRFDLWQIGVLKGINKSIILFLGLLERLTSTRMPKVLKQWLSVLGLKLSSVHADSTKD</sequence>
<keyword evidence="2" id="KW-1185">Reference proteome</keyword>
<reference evidence="2" key="1">
    <citation type="journal article" date="2007" name="Nature">
        <title>The grapevine genome sequence suggests ancestral hexaploidization in major angiosperm phyla.</title>
        <authorList>
            <consortium name="The French-Italian Public Consortium for Grapevine Genome Characterization."/>
            <person name="Jaillon O."/>
            <person name="Aury J.-M."/>
            <person name="Noel B."/>
            <person name="Policriti A."/>
            <person name="Clepet C."/>
            <person name="Casagrande A."/>
            <person name="Choisne N."/>
            <person name="Aubourg S."/>
            <person name="Vitulo N."/>
            <person name="Jubin C."/>
            <person name="Vezzi A."/>
            <person name="Legeai F."/>
            <person name="Hugueney P."/>
            <person name="Dasilva C."/>
            <person name="Horner D."/>
            <person name="Mica E."/>
            <person name="Jublot D."/>
            <person name="Poulain J."/>
            <person name="Bruyere C."/>
            <person name="Billault A."/>
            <person name="Segurens B."/>
            <person name="Gouyvenoux M."/>
            <person name="Ugarte E."/>
            <person name="Cattonaro F."/>
            <person name="Anthouard V."/>
            <person name="Vico V."/>
            <person name="Del Fabbro C."/>
            <person name="Alaux M."/>
            <person name="Di Gaspero G."/>
            <person name="Dumas V."/>
            <person name="Felice N."/>
            <person name="Paillard S."/>
            <person name="Juman I."/>
            <person name="Moroldo M."/>
            <person name="Scalabrin S."/>
            <person name="Canaguier A."/>
            <person name="Le Clainche I."/>
            <person name="Malacrida G."/>
            <person name="Durand E."/>
            <person name="Pesole G."/>
            <person name="Laucou V."/>
            <person name="Chatelet P."/>
            <person name="Merdinoglu D."/>
            <person name="Delledonne M."/>
            <person name="Pezzotti M."/>
            <person name="Lecharny A."/>
            <person name="Scarpelli C."/>
            <person name="Artiguenave F."/>
            <person name="Pe M.E."/>
            <person name="Valle G."/>
            <person name="Morgante M."/>
            <person name="Caboche M."/>
            <person name="Adam-Blondon A.-F."/>
            <person name="Weissenbach J."/>
            <person name="Quetier F."/>
            <person name="Wincker P."/>
        </authorList>
    </citation>
    <scope>NUCLEOTIDE SEQUENCE [LARGE SCALE GENOMIC DNA]</scope>
    <source>
        <strain evidence="2">cv. Pinot noir / PN40024</strain>
    </source>
</reference>
<dbReference type="EMBL" id="FN596747">
    <property type="protein sequence ID" value="CCB62090.1"/>
    <property type="molecule type" value="Genomic_DNA"/>
</dbReference>
<protein>
    <submittedName>
        <fullName evidence="1">Uncharacterized protein</fullName>
    </submittedName>
</protein>